<dbReference type="EMBL" id="MDYN01000073">
    <property type="protein sequence ID" value="OQD78900.1"/>
    <property type="molecule type" value="Genomic_DNA"/>
</dbReference>
<evidence type="ECO:0000313" key="1">
    <source>
        <dbReference type="EMBL" id="OQD78900.1"/>
    </source>
</evidence>
<name>A0A1V6PPD7_9EURO</name>
<sequence>MTELGVEASILRREQVDRSLIVAFNANNPPFGIEVQDSSRIEQASHSLLRHPVGLS</sequence>
<comment type="caution">
    <text evidence="1">The sequence shown here is derived from an EMBL/GenBank/DDBJ whole genome shotgun (WGS) entry which is preliminary data.</text>
</comment>
<feature type="non-terminal residue" evidence="1">
    <location>
        <position position="56"/>
    </location>
</feature>
<organism evidence="1 2">
    <name type="scientific">Penicillium antarcticum</name>
    <dbReference type="NCBI Taxonomy" id="416450"/>
    <lineage>
        <taxon>Eukaryota</taxon>
        <taxon>Fungi</taxon>
        <taxon>Dikarya</taxon>
        <taxon>Ascomycota</taxon>
        <taxon>Pezizomycotina</taxon>
        <taxon>Eurotiomycetes</taxon>
        <taxon>Eurotiomycetidae</taxon>
        <taxon>Eurotiales</taxon>
        <taxon>Aspergillaceae</taxon>
        <taxon>Penicillium</taxon>
    </lineage>
</organism>
<protein>
    <submittedName>
        <fullName evidence="1">Uncharacterized protein</fullName>
    </submittedName>
</protein>
<gene>
    <name evidence="1" type="ORF">PENANT_c073G03389</name>
</gene>
<dbReference type="AlphaFoldDB" id="A0A1V6PPD7"/>
<keyword evidence="2" id="KW-1185">Reference proteome</keyword>
<accession>A0A1V6PPD7</accession>
<evidence type="ECO:0000313" key="2">
    <source>
        <dbReference type="Proteomes" id="UP000191672"/>
    </source>
</evidence>
<reference evidence="2" key="1">
    <citation type="journal article" date="2017" name="Nat. Microbiol.">
        <title>Global analysis of biosynthetic gene clusters reveals vast potential of secondary metabolite production in Penicillium species.</title>
        <authorList>
            <person name="Nielsen J.C."/>
            <person name="Grijseels S."/>
            <person name="Prigent S."/>
            <person name="Ji B."/>
            <person name="Dainat J."/>
            <person name="Nielsen K.F."/>
            <person name="Frisvad J.C."/>
            <person name="Workman M."/>
            <person name="Nielsen J."/>
        </authorList>
    </citation>
    <scope>NUCLEOTIDE SEQUENCE [LARGE SCALE GENOMIC DNA]</scope>
    <source>
        <strain evidence="2">IBT 31811</strain>
    </source>
</reference>
<dbReference type="Proteomes" id="UP000191672">
    <property type="component" value="Unassembled WGS sequence"/>
</dbReference>
<proteinExistence type="predicted"/>